<comment type="similarity">
    <text evidence="4">Belongs to the transketolase family.</text>
</comment>
<reference evidence="12 13" key="1">
    <citation type="submission" date="2018-08" db="EMBL/GenBank/DDBJ databases">
        <title>Draft genome of the lignicolous fungus Coniochaeta pulveracea.</title>
        <authorList>
            <person name="Borstlap C.J."/>
            <person name="De Witt R.N."/>
            <person name="Botha A."/>
            <person name="Volschenk H."/>
        </authorList>
    </citation>
    <scope>NUCLEOTIDE SEQUENCE [LARGE SCALE GENOMIC DNA]</scope>
    <source>
        <strain evidence="12 13">CAB683</strain>
    </source>
</reference>
<dbReference type="CDD" id="cd02012">
    <property type="entry name" value="TPP_TK"/>
    <property type="match status" value="1"/>
</dbReference>
<dbReference type="SUPFAM" id="SSF52518">
    <property type="entry name" value="Thiamin diphosphate-binding fold (THDP-binding)"/>
    <property type="match status" value="2"/>
</dbReference>
<dbReference type="FunFam" id="3.40.50.920:FF:000012">
    <property type="entry name" value="Transketolase, variant 1"/>
    <property type="match status" value="1"/>
</dbReference>
<comment type="caution">
    <text evidence="12">The sequence shown here is derived from an EMBL/GenBank/DDBJ whole genome shotgun (WGS) entry which is preliminary data.</text>
</comment>
<comment type="cofactor">
    <cofactor evidence="1">
        <name>Co(2+)</name>
        <dbReference type="ChEBI" id="CHEBI:48828"/>
    </cofactor>
</comment>
<evidence type="ECO:0000256" key="4">
    <source>
        <dbReference type="ARBA" id="ARBA00007131"/>
    </source>
</evidence>
<evidence type="ECO:0000313" key="13">
    <source>
        <dbReference type="Proteomes" id="UP000275385"/>
    </source>
</evidence>
<dbReference type="GO" id="GO:0046872">
    <property type="term" value="F:metal ion binding"/>
    <property type="evidence" value="ECO:0007669"/>
    <property type="project" value="UniProtKB-KW"/>
</dbReference>
<evidence type="ECO:0000256" key="8">
    <source>
        <dbReference type="ARBA" id="ARBA00022842"/>
    </source>
</evidence>
<dbReference type="Gene3D" id="3.40.50.920">
    <property type="match status" value="1"/>
</dbReference>
<keyword evidence="8" id="KW-0460">Magnesium</keyword>
<dbReference type="CDD" id="cd07033">
    <property type="entry name" value="TPP_PYR_DXS_TK_like"/>
    <property type="match status" value="1"/>
</dbReference>
<dbReference type="AlphaFoldDB" id="A0A420Y3G9"/>
<dbReference type="Pfam" id="PF02779">
    <property type="entry name" value="Transket_pyr"/>
    <property type="match status" value="1"/>
</dbReference>
<evidence type="ECO:0000256" key="1">
    <source>
        <dbReference type="ARBA" id="ARBA00001941"/>
    </source>
</evidence>
<organism evidence="12 13">
    <name type="scientific">Coniochaeta pulveracea</name>
    <dbReference type="NCBI Taxonomy" id="177199"/>
    <lineage>
        <taxon>Eukaryota</taxon>
        <taxon>Fungi</taxon>
        <taxon>Dikarya</taxon>
        <taxon>Ascomycota</taxon>
        <taxon>Pezizomycotina</taxon>
        <taxon>Sordariomycetes</taxon>
        <taxon>Sordariomycetidae</taxon>
        <taxon>Coniochaetales</taxon>
        <taxon>Coniochaetaceae</taxon>
        <taxon>Coniochaeta</taxon>
    </lineage>
</organism>
<dbReference type="GO" id="GO:0006098">
    <property type="term" value="P:pentose-phosphate shunt"/>
    <property type="evidence" value="ECO:0007669"/>
    <property type="project" value="TreeGrafter"/>
</dbReference>
<evidence type="ECO:0000256" key="2">
    <source>
        <dbReference type="ARBA" id="ARBA00001946"/>
    </source>
</evidence>
<dbReference type="GO" id="GO:0004802">
    <property type="term" value="F:transketolase activity"/>
    <property type="evidence" value="ECO:0007669"/>
    <property type="project" value="UniProtKB-EC"/>
</dbReference>
<dbReference type="GO" id="GO:0005634">
    <property type="term" value="C:nucleus"/>
    <property type="evidence" value="ECO:0007669"/>
    <property type="project" value="TreeGrafter"/>
</dbReference>
<feature type="domain" description="Transketolase-like pyrimidine-binding" evidence="11">
    <location>
        <begin position="397"/>
        <end position="580"/>
    </location>
</feature>
<dbReference type="InterPro" id="IPR005474">
    <property type="entry name" value="Transketolase_N"/>
</dbReference>
<dbReference type="Pfam" id="PF22613">
    <property type="entry name" value="Transketolase_C_1"/>
    <property type="match status" value="1"/>
</dbReference>
<dbReference type="PANTHER" id="PTHR43522">
    <property type="entry name" value="TRANSKETOLASE"/>
    <property type="match status" value="1"/>
</dbReference>
<dbReference type="InterPro" id="IPR020826">
    <property type="entry name" value="Transketolase_BS"/>
</dbReference>
<dbReference type="EMBL" id="QVQW01000057">
    <property type="protein sequence ID" value="RKU42421.1"/>
    <property type="molecule type" value="Genomic_DNA"/>
</dbReference>
<dbReference type="STRING" id="177199.A0A420Y3G9"/>
<evidence type="ECO:0000256" key="9">
    <source>
        <dbReference type="ARBA" id="ARBA00023052"/>
    </source>
</evidence>
<dbReference type="InterPro" id="IPR049557">
    <property type="entry name" value="Transketolase_CS"/>
</dbReference>
<evidence type="ECO:0000259" key="11">
    <source>
        <dbReference type="SMART" id="SM00861"/>
    </source>
</evidence>
<dbReference type="InterPro" id="IPR055152">
    <property type="entry name" value="Transketolase-like_C_2"/>
</dbReference>
<dbReference type="InterPro" id="IPR005475">
    <property type="entry name" value="Transketolase-like_Pyr-bd"/>
</dbReference>
<dbReference type="Pfam" id="PF00456">
    <property type="entry name" value="Transketolase_N"/>
    <property type="match status" value="1"/>
</dbReference>
<name>A0A420Y3G9_9PEZI</name>
<dbReference type="FunFam" id="3.40.50.970:FF:000004">
    <property type="entry name" value="Transketolase"/>
    <property type="match status" value="1"/>
</dbReference>
<dbReference type="InterPro" id="IPR029061">
    <property type="entry name" value="THDP-binding"/>
</dbReference>
<evidence type="ECO:0000256" key="3">
    <source>
        <dbReference type="ARBA" id="ARBA00001964"/>
    </source>
</evidence>
<comment type="cofactor">
    <cofactor evidence="2">
        <name>Mg(2+)</name>
        <dbReference type="ChEBI" id="CHEBI:18420"/>
    </cofactor>
</comment>
<dbReference type="GO" id="GO:0005829">
    <property type="term" value="C:cytosol"/>
    <property type="evidence" value="ECO:0007669"/>
    <property type="project" value="TreeGrafter"/>
</dbReference>
<gene>
    <name evidence="12" type="ORF">DL546_005689</name>
</gene>
<comment type="catalytic activity">
    <reaction evidence="10">
        <text>D-sedoheptulose 7-phosphate + D-glyceraldehyde 3-phosphate = aldehydo-D-ribose 5-phosphate + D-xylulose 5-phosphate</text>
        <dbReference type="Rhea" id="RHEA:10508"/>
        <dbReference type="ChEBI" id="CHEBI:57483"/>
        <dbReference type="ChEBI" id="CHEBI:57737"/>
        <dbReference type="ChEBI" id="CHEBI:58273"/>
        <dbReference type="ChEBI" id="CHEBI:59776"/>
        <dbReference type="EC" id="2.2.1.1"/>
    </reaction>
</comment>
<comment type="cofactor">
    <cofactor evidence="3">
        <name>thiamine diphosphate</name>
        <dbReference type="ChEBI" id="CHEBI:58937"/>
    </cofactor>
</comment>
<dbReference type="InterPro" id="IPR033247">
    <property type="entry name" value="Transketolase_fam"/>
</dbReference>
<dbReference type="OrthoDB" id="10267175at2759"/>
<proteinExistence type="inferred from homology"/>
<evidence type="ECO:0000256" key="6">
    <source>
        <dbReference type="ARBA" id="ARBA00022679"/>
    </source>
</evidence>
<dbReference type="PROSITE" id="PS00802">
    <property type="entry name" value="TRANSKETOLASE_2"/>
    <property type="match status" value="1"/>
</dbReference>
<dbReference type="PROSITE" id="PS00801">
    <property type="entry name" value="TRANSKETOLASE_1"/>
    <property type="match status" value="1"/>
</dbReference>
<sequence length="729" mass="80400">MSPGLLSPSETTSSCDGTTHYGKAVVEKIQEEENIESDAVNHLSEKHALVLKTFRLLIADLCQQYNGGHPGGAIGMAAIGIALWRYVMRYAPHSPSYFNRDRFVLSNGHTCLFQYTFLHLTGYRAMTLDQLKSYHSSRPDALCPGHPEIEHEGIEVTTGPLGQGVANAVGLAMATKHLGAEYNRPGYEVVNNHTWCMIGDACLQEGVALEAISLAGHWKLNNLTIMYDNNQITCDGSVDMTNTEDINAKMRACGWDVIDIEDGCFDISGIVKALKKARASREKPTFINIRTVIGLGSKVAGSAVAHGAAFGAEDVKNMKRAYGFDPEHSFVIGDEVRDFFKDIPERGQAFVSGWEGVVERYAAEHPELAAEFRSRIRGELPFNWRELIPSSFPDKLTATRASSGLVFNPIAAEIKSFVVGTADLSPSVNMIWPGKVDFQHPSLKPTSGPRGAYNGRYIHYGVREHAMAAISNGLAAFNPGTIIPVTSSFFMFYLYAAPAVRMGALQRLQCIHHATHDSIGMGEDGPTHQPIELATLYRAMPNLLYIRPGDSEETAGAWTAAIQEREAPTIVSTSRHTLPQLKTTKREGVLKGAYVLEEVQDAQITLIGVGAELSFAVNVAQELKGKGIKARVVSFPCWRLFERQERSYKREILRRHEGIPAVVIEPYAPNGWERYADAAICVTRFGHSLPGKAAYKFFGFDLETMTNKVVKYLGDVEKDDLLRREFVEL</sequence>
<keyword evidence="9" id="KW-0786">Thiamine pyrophosphate</keyword>
<keyword evidence="13" id="KW-1185">Reference proteome</keyword>
<dbReference type="Gene3D" id="3.40.50.970">
    <property type="match status" value="2"/>
</dbReference>
<dbReference type="SUPFAM" id="SSF52922">
    <property type="entry name" value="TK C-terminal domain-like"/>
    <property type="match status" value="1"/>
</dbReference>
<dbReference type="PANTHER" id="PTHR43522:SF6">
    <property type="entry name" value="TRANSKETOLASE-LIKE PYRIMIDINE-BINDING DOMAIN-CONTAINING PROTEIN-RELATED"/>
    <property type="match status" value="1"/>
</dbReference>
<accession>A0A420Y3G9</accession>
<evidence type="ECO:0000313" key="12">
    <source>
        <dbReference type="EMBL" id="RKU42421.1"/>
    </source>
</evidence>
<dbReference type="EC" id="2.2.1.1" evidence="5"/>
<dbReference type="FunFam" id="3.40.50.970:FF:000003">
    <property type="entry name" value="Transketolase"/>
    <property type="match status" value="1"/>
</dbReference>
<protein>
    <recommendedName>
        <fullName evidence="5">transketolase</fullName>
        <ecNumber evidence="5">2.2.1.1</ecNumber>
    </recommendedName>
</protein>
<dbReference type="Proteomes" id="UP000275385">
    <property type="component" value="Unassembled WGS sequence"/>
</dbReference>
<evidence type="ECO:0000256" key="5">
    <source>
        <dbReference type="ARBA" id="ARBA00013152"/>
    </source>
</evidence>
<dbReference type="InterPro" id="IPR009014">
    <property type="entry name" value="Transketo_C/PFOR_II"/>
</dbReference>
<keyword evidence="7" id="KW-0479">Metal-binding</keyword>
<evidence type="ECO:0000256" key="10">
    <source>
        <dbReference type="ARBA" id="ARBA00049473"/>
    </source>
</evidence>
<keyword evidence="6" id="KW-0808">Transferase</keyword>
<evidence type="ECO:0000256" key="7">
    <source>
        <dbReference type="ARBA" id="ARBA00022723"/>
    </source>
</evidence>
<dbReference type="SMART" id="SM00861">
    <property type="entry name" value="Transket_pyr"/>
    <property type="match status" value="1"/>
</dbReference>